<dbReference type="SUPFAM" id="SSF53474">
    <property type="entry name" value="alpha/beta-Hydrolases"/>
    <property type="match status" value="1"/>
</dbReference>
<organism evidence="2 3">
    <name type="scientific">Spirochaeta lutea</name>
    <dbReference type="NCBI Taxonomy" id="1480694"/>
    <lineage>
        <taxon>Bacteria</taxon>
        <taxon>Pseudomonadati</taxon>
        <taxon>Spirochaetota</taxon>
        <taxon>Spirochaetia</taxon>
        <taxon>Spirochaetales</taxon>
        <taxon>Spirochaetaceae</taxon>
        <taxon>Spirochaeta</taxon>
    </lineage>
</organism>
<dbReference type="Proteomes" id="UP000029692">
    <property type="component" value="Unassembled WGS sequence"/>
</dbReference>
<feature type="domain" description="Serine aminopeptidase S33" evidence="1">
    <location>
        <begin position="20"/>
        <end position="177"/>
    </location>
</feature>
<dbReference type="InterPro" id="IPR029058">
    <property type="entry name" value="AB_hydrolase_fold"/>
</dbReference>
<dbReference type="EMBL" id="JNUP01000023">
    <property type="protein sequence ID" value="KGE73593.1"/>
    <property type="molecule type" value="Genomic_DNA"/>
</dbReference>
<sequence>MVELVGRAITPDFHQPSIQMRVDALVHTIHTTYEQTQKPCILLGHSLGSVITGLAALQVPDHQISHIILLAVPFGKKKSRTSNRFVYWLIKHRLLPGFLIRNQFFGPSTPDRLKKEVFSHAVKEPAHLIEEVAQNTWSHTAQVSDKLSTPTLCITSKIDHIVPWEQTMEYAQAIGADFLCFEESTGIGHDDYPVLPKAQSLLIQEIKKFIEYEER</sequence>
<dbReference type="InterPro" id="IPR022742">
    <property type="entry name" value="Hydrolase_4"/>
</dbReference>
<dbReference type="STRING" id="1480694.DC28_02785"/>
<reference evidence="2 3" key="1">
    <citation type="submission" date="2014-05" db="EMBL/GenBank/DDBJ databases">
        <title>De novo Genome Sequence of Spirocheata sp.</title>
        <authorList>
            <person name="Shivani Y."/>
            <person name="Subhash Y."/>
            <person name="Tushar L."/>
            <person name="Sasikala C."/>
            <person name="Ramana C.V."/>
        </authorList>
    </citation>
    <scope>NUCLEOTIDE SEQUENCE [LARGE SCALE GENOMIC DNA]</scope>
    <source>
        <strain evidence="2 3">JC230</strain>
    </source>
</reference>
<evidence type="ECO:0000313" key="3">
    <source>
        <dbReference type="Proteomes" id="UP000029692"/>
    </source>
</evidence>
<keyword evidence="3" id="KW-1185">Reference proteome</keyword>
<dbReference type="AlphaFoldDB" id="A0A098R1P0"/>
<proteinExistence type="predicted"/>
<evidence type="ECO:0000259" key="1">
    <source>
        <dbReference type="Pfam" id="PF12146"/>
    </source>
</evidence>
<dbReference type="Gene3D" id="3.40.50.1820">
    <property type="entry name" value="alpha/beta hydrolase"/>
    <property type="match status" value="1"/>
</dbReference>
<evidence type="ECO:0000313" key="2">
    <source>
        <dbReference type="EMBL" id="KGE73593.1"/>
    </source>
</evidence>
<name>A0A098R1P0_9SPIO</name>
<gene>
    <name evidence="2" type="ORF">DC28_02785</name>
</gene>
<comment type="caution">
    <text evidence="2">The sequence shown here is derived from an EMBL/GenBank/DDBJ whole genome shotgun (WGS) entry which is preliminary data.</text>
</comment>
<dbReference type="Pfam" id="PF12146">
    <property type="entry name" value="Hydrolase_4"/>
    <property type="match status" value="1"/>
</dbReference>
<protein>
    <recommendedName>
        <fullName evidence="1">Serine aminopeptidase S33 domain-containing protein</fullName>
    </recommendedName>
</protein>
<accession>A0A098R1P0</accession>